<evidence type="ECO:0000256" key="4">
    <source>
        <dbReference type="ARBA" id="ARBA00023163"/>
    </source>
</evidence>
<dbReference type="GO" id="GO:0046983">
    <property type="term" value="F:protein dimerization activity"/>
    <property type="evidence" value="ECO:0007669"/>
    <property type="project" value="InterPro"/>
</dbReference>
<keyword evidence="5" id="KW-0539">Nucleus</keyword>
<organism evidence="8 9">
    <name type="scientific">Cinara cedri</name>
    <dbReference type="NCBI Taxonomy" id="506608"/>
    <lineage>
        <taxon>Eukaryota</taxon>
        <taxon>Metazoa</taxon>
        <taxon>Ecdysozoa</taxon>
        <taxon>Arthropoda</taxon>
        <taxon>Hexapoda</taxon>
        <taxon>Insecta</taxon>
        <taxon>Pterygota</taxon>
        <taxon>Neoptera</taxon>
        <taxon>Paraneoptera</taxon>
        <taxon>Hemiptera</taxon>
        <taxon>Sternorrhyncha</taxon>
        <taxon>Aphidomorpha</taxon>
        <taxon>Aphidoidea</taxon>
        <taxon>Aphididae</taxon>
        <taxon>Lachninae</taxon>
        <taxon>Cinara</taxon>
    </lineage>
</organism>
<dbReference type="FunFam" id="4.10.280.10:FF:000010">
    <property type="entry name" value="Scleraxis bHLH transcription factor"/>
    <property type="match status" value="1"/>
</dbReference>
<dbReference type="SUPFAM" id="SSF47459">
    <property type="entry name" value="HLH, helix-loop-helix DNA-binding domain"/>
    <property type="match status" value="1"/>
</dbReference>
<dbReference type="GO" id="GO:0005634">
    <property type="term" value="C:nucleus"/>
    <property type="evidence" value="ECO:0007669"/>
    <property type="project" value="UniProtKB-SubCell"/>
</dbReference>
<name>A0A5E4MSB0_9HEMI</name>
<comment type="subcellular location">
    <subcellularLocation>
        <location evidence="1">Nucleus</location>
    </subcellularLocation>
</comment>
<keyword evidence="4" id="KW-0804">Transcription</keyword>
<dbReference type="AlphaFoldDB" id="A0A5E4MSB0"/>
<dbReference type="InterPro" id="IPR036638">
    <property type="entry name" value="HLH_DNA-bd_sf"/>
</dbReference>
<protein>
    <submittedName>
        <fullName evidence="8">Myc-type, basic helix-loop-helix (BHLH) domain</fullName>
    </submittedName>
</protein>
<gene>
    <name evidence="8" type="ORF">CINCED_3A023880</name>
</gene>
<keyword evidence="3" id="KW-0238">DNA-binding</keyword>
<feature type="region of interest" description="Disordered" evidence="6">
    <location>
        <begin position="18"/>
        <end position="46"/>
    </location>
</feature>
<dbReference type="EMBL" id="CABPRJ010000954">
    <property type="protein sequence ID" value="VVC32283.1"/>
    <property type="molecule type" value="Genomic_DNA"/>
</dbReference>
<dbReference type="OrthoDB" id="6106870at2759"/>
<evidence type="ECO:0000259" key="7">
    <source>
        <dbReference type="PROSITE" id="PS50888"/>
    </source>
</evidence>
<accession>A0A5E4MSB0</accession>
<dbReference type="InterPro" id="IPR011598">
    <property type="entry name" value="bHLH_dom"/>
</dbReference>
<keyword evidence="2" id="KW-0805">Transcription regulation</keyword>
<evidence type="ECO:0000313" key="9">
    <source>
        <dbReference type="Proteomes" id="UP000325440"/>
    </source>
</evidence>
<evidence type="ECO:0000256" key="3">
    <source>
        <dbReference type="ARBA" id="ARBA00023125"/>
    </source>
</evidence>
<dbReference type="Gene3D" id="4.10.280.10">
    <property type="entry name" value="Helix-loop-helix DNA-binding domain"/>
    <property type="match status" value="1"/>
</dbReference>
<sequence>MEYYSVGGRFSNRFQLNIVKPTRSERPGSSKKRIRSGANARERDRTQSVNSAFDVLRTMIPIDPPDRKLSKIETLQLATKYIYHLSQILNSGDIEPESRTYDVCIFCLTNNN</sequence>
<evidence type="ECO:0000256" key="1">
    <source>
        <dbReference type="ARBA" id="ARBA00004123"/>
    </source>
</evidence>
<dbReference type="Pfam" id="PF00010">
    <property type="entry name" value="HLH"/>
    <property type="match status" value="1"/>
</dbReference>
<reference evidence="8 9" key="1">
    <citation type="submission" date="2019-08" db="EMBL/GenBank/DDBJ databases">
        <authorList>
            <person name="Alioto T."/>
            <person name="Alioto T."/>
            <person name="Gomez Garrido J."/>
        </authorList>
    </citation>
    <scope>NUCLEOTIDE SEQUENCE [LARGE SCALE GENOMIC DNA]</scope>
</reference>
<dbReference type="PANTHER" id="PTHR23349">
    <property type="entry name" value="BASIC HELIX-LOOP-HELIX TRANSCRIPTION FACTOR, TWIST"/>
    <property type="match status" value="1"/>
</dbReference>
<feature type="domain" description="BHLH" evidence="7">
    <location>
        <begin position="33"/>
        <end position="85"/>
    </location>
</feature>
<dbReference type="GO" id="GO:0000981">
    <property type="term" value="F:DNA-binding transcription factor activity, RNA polymerase II-specific"/>
    <property type="evidence" value="ECO:0007669"/>
    <property type="project" value="TreeGrafter"/>
</dbReference>
<evidence type="ECO:0000256" key="5">
    <source>
        <dbReference type="ARBA" id="ARBA00023242"/>
    </source>
</evidence>
<dbReference type="GO" id="GO:0032502">
    <property type="term" value="P:developmental process"/>
    <property type="evidence" value="ECO:0007669"/>
    <property type="project" value="TreeGrafter"/>
</dbReference>
<evidence type="ECO:0000256" key="2">
    <source>
        <dbReference type="ARBA" id="ARBA00023015"/>
    </source>
</evidence>
<dbReference type="InterPro" id="IPR050283">
    <property type="entry name" value="E-box_TF_Regulators"/>
</dbReference>
<proteinExistence type="predicted"/>
<evidence type="ECO:0000313" key="8">
    <source>
        <dbReference type="EMBL" id="VVC32283.1"/>
    </source>
</evidence>
<dbReference type="PANTHER" id="PTHR23349:SF42">
    <property type="entry name" value="BHLH DOMAIN-CONTAINING PROTEIN"/>
    <property type="match status" value="1"/>
</dbReference>
<keyword evidence="9" id="KW-1185">Reference proteome</keyword>
<dbReference type="PROSITE" id="PS50888">
    <property type="entry name" value="BHLH"/>
    <property type="match status" value="1"/>
</dbReference>
<dbReference type="GO" id="GO:0000977">
    <property type="term" value="F:RNA polymerase II transcription regulatory region sequence-specific DNA binding"/>
    <property type="evidence" value="ECO:0007669"/>
    <property type="project" value="TreeGrafter"/>
</dbReference>
<evidence type="ECO:0000256" key="6">
    <source>
        <dbReference type="SAM" id="MobiDB-lite"/>
    </source>
</evidence>
<dbReference type="Proteomes" id="UP000325440">
    <property type="component" value="Unassembled WGS sequence"/>
</dbReference>
<dbReference type="SMART" id="SM00353">
    <property type="entry name" value="HLH"/>
    <property type="match status" value="1"/>
</dbReference>